<dbReference type="AlphaFoldDB" id="A0A9N9N925"/>
<evidence type="ECO:0000313" key="2">
    <source>
        <dbReference type="Proteomes" id="UP000789759"/>
    </source>
</evidence>
<protein>
    <submittedName>
        <fullName evidence="1">19852_t:CDS:1</fullName>
    </submittedName>
</protein>
<organism evidence="1 2">
    <name type="scientific">Cetraspora pellucida</name>
    <dbReference type="NCBI Taxonomy" id="1433469"/>
    <lineage>
        <taxon>Eukaryota</taxon>
        <taxon>Fungi</taxon>
        <taxon>Fungi incertae sedis</taxon>
        <taxon>Mucoromycota</taxon>
        <taxon>Glomeromycotina</taxon>
        <taxon>Glomeromycetes</taxon>
        <taxon>Diversisporales</taxon>
        <taxon>Gigasporaceae</taxon>
        <taxon>Cetraspora</taxon>
    </lineage>
</organism>
<proteinExistence type="predicted"/>
<comment type="caution">
    <text evidence="1">The sequence shown here is derived from an EMBL/GenBank/DDBJ whole genome shotgun (WGS) entry which is preliminary data.</text>
</comment>
<reference evidence="1" key="1">
    <citation type="submission" date="2021-06" db="EMBL/GenBank/DDBJ databases">
        <authorList>
            <person name="Kallberg Y."/>
            <person name="Tangrot J."/>
            <person name="Rosling A."/>
        </authorList>
    </citation>
    <scope>NUCLEOTIDE SEQUENCE</scope>
    <source>
        <strain evidence="1">FL966</strain>
    </source>
</reference>
<gene>
    <name evidence="1" type="ORF">CPELLU_LOCUS12403</name>
</gene>
<dbReference type="EMBL" id="CAJVQA010011956">
    <property type="protein sequence ID" value="CAG8712423.1"/>
    <property type="molecule type" value="Genomic_DNA"/>
</dbReference>
<sequence length="52" mass="6209">MDFELYFNYLKKENTNEVLNNQEILILVTNIESKKVLIEDDNSKEDKDDKSK</sequence>
<dbReference type="Proteomes" id="UP000789759">
    <property type="component" value="Unassembled WGS sequence"/>
</dbReference>
<evidence type="ECO:0000313" key="1">
    <source>
        <dbReference type="EMBL" id="CAG8712423.1"/>
    </source>
</evidence>
<dbReference type="OrthoDB" id="2436600at2759"/>
<accession>A0A9N9N925</accession>
<keyword evidence="2" id="KW-1185">Reference proteome</keyword>
<name>A0A9N9N925_9GLOM</name>